<name>A0ABU1Y7Y6_9FLAO</name>
<evidence type="ECO:0000313" key="1">
    <source>
        <dbReference type="EMBL" id="MDR7210324.1"/>
    </source>
</evidence>
<reference evidence="1 2" key="1">
    <citation type="submission" date="2023-07" db="EMBL/GenBank/DDBJ databases">
        <title>Sorghum-associated microbial communities from plants grown in Nebraska, USA.</title>
        <authorList>
            <person name="Schachtman D."/>
        </authorList>
    </citation>
    <scope>NUCLEOTIDE SEQUENCE [LARGE SCALE GENOMIC DNA]</scope>
    <source>
        <strain evidence="1 2">4129</strain>
    </source>
</reference>
<sequence length="49" mass="5769">MPSAETKWKGNAFRIDYGNTTEYLALEPYTTTDFGFHQPEEFITFEFVK</sequence>
<dbReference type="EMBL" id="JAVDWQ010000006">
    <property type="protein sequence ID" value="MDR7210324.1"/>
    <property type="molecule type" value="Genomic_DNA"/>
</dbReference>
<proteinExistence type="predicted"/>
<comment type="caution">
    <text evidence="1">The sequence shown here is derived from an EMBL/GenBank/DDBJ whole genome shotgun (WGS) entry which is preliminary data.</text>
</comment>
<organism evidence="1 2">
    <name type="scientific">Flavobacterium piscis</name>
    <dbReference type="NCBI Taxonomy" id="1114874"/>
    <lineage>
        <taxon>Bacteria</taxon>
        <taxon>Pseudomonadati</taxon>
        <taxon>Bacteroidota</taxon>
        <taxon>Flavobacteriia</taxon>
        <taxon>Flavobacteriales</taxon>
        <taxon>Flavobacteriaceae</taxon>
        <taxon>Flavobacterium</taxon>
    </lineage>
</organism>
<gene>
    <name evidence="1" type="ORF">J2W48_002264</name>
</gene>
<dbReference type="Proteomes" id="UP001269081">
    <property type="component" value="Unassembled WGS sequence"/>
</dbReference>
<protein>
    <submittedName>
        <fullName evidence="1">Uncharacterized protein</fullName>
    </submittedName>
</protein>
<accession>A0ABU1Y7Y6</accession>
<keyword evidence="2" id="KW-1185">Reference proteome</keyword>
<dbReference type="Gene3D" id="2.60.40.1190">
    <property type="match status" value="1"/>
</dbReference>
<dbReference type="RefSeq" id="WP_310281252.1">
    <property type="nucleotide sequence ID" value="NZ_JAVDWQ010000006.1"/>
</dbReference>
<evidence type="ECO:0000313" key="2">
    <source>
        <dbReference type="Proteomes" id="UP001269081"/>
    </source>
</evidence>